<proteinExistence type="predicted"/>
<dbReference type="AlphaFoldDB" id="A0A0X3TKI7"/>
<dbReference type="RefSeq" id="WP_068349240.1">
    <property type="nucleotide sequence ID" value="NZ_LQBQ01000036.1"/>
</dbReference>
<dbReference type="NCBIfam" id="NF047595">
    <property type="entry name" value="IS66_ISRel24_TnpA"/>
    <property type="match status" value="1"/>
</dbReference>
<protein>
    <recommendedName>
        <fullName evidence="3">Transposase</fullName>
    </recommendedName>
</protein>
<dbReference type="InterPro" id="IPR009057">
    <property type="entry name" value="Homeodomain-like_sf"/>
</dbReference>
<accession>A0A0X3TKI7</accession>
<evidence type="ECO:0000313" key="1">
    <source>
        <dbReference type="EMBL" id="KUJ76297.1"/>
    </source>
</evidence>
<dbReference type="OrthoDB" id="9800877at2"/>
<gene>
    <name evidence="1" type="ORF">AVO45_13425</name>
</gene>
<dbReference type="GO" id="GO:0006313">
    <property type="term" value="P:DNA transposition"/>
    <property type="evidence" value="ECO:0007669"/>
    <property type="project" value="InterPro"/>
</dbReference>
<name>A0A0X3TKI7_9RHOB</name>
<organism evidence="1 2">
    <name type="scientific">Ruegeria marisrubri</name>
    <dbReference type="NCBI Taxonomy" id="1685379"/>
    <lineage>
        <taxon>Bacteria</taxon>
        <taxon>Pseudomonadati</taxon>
        <taxon>Pseudomonadota</taxon>
        <taxon>Alphaproteobacteria</taxon>
        <taxon>Rhodobacterales</taxon>
        <taxon>Roseobacteraceae</taxon>
        <taxon>Ruegeria</taxon>
    </lineage>
</organism>
<dbReference type="Pfam" id="PF01527">
    <property type="entry name" value="HTH_Tnp_1"/>
    <property type="match status" value="1"/>
</dbReference>
<dbReference type="Proteomes" id="UP000053791">
    <property type="component" value="Unassembled WGS sequence"/>
</dbReference>
<dbReference type="InterPro" id="IPR002514">
    <property type="entry name" value="Transposase_8"/>
</dbReference>
<keyword evidence="2" id="KW-1185">Reference proteome</keyword>
<dbReference type="GO" id="GO:0003677">
    <property type="term" value="F:DNA binding"/>
    <property type="evidence" value="ECO:0007669"/>
    <property type="project" value="InterPro"/>
</dbReference>
<dbReference type="STRING" id="1685379.AVO45_13425"/>
<evidence type="ECO:0008006" key="3">
    <source>
        <dbReference type="Google" id="ProtNLM"/>
    </source>
</evidence>
<dbReference type="SUPFAM" id="SSF46689">
    <property type="entry name" value="Homeodomain-like"/>
    <property type="match status" value="1"/>
</dbReference>
<dbReference type="EMBL" id="LQBQ01000036">
    <property type="protein sequence ID" value="KUJ76297.1"/>
    <property type="molecule type" value="Genomic_DNA"/>
</dbReference>
<dbReference type="GO" id="GO:0004803">
    <property type="term" value="F:transposase activity"/>
    <property type="evidence" value="ECO:0007669"/>
    <property type="project" value="InterPro"/>
</dbReference>
<sequence length="115" mass="12727">MGRKRGRGNYPHDFKRQVVAETMVEGATVAGVGRRHGLNANMIFRWCKDERFRPAPDPAALLPVEIVDAGRDDGHCTTPIVTRIEIMTRNGHRLVVTDAEDPNAIANLVRALEAV</sequence>
<evidence type="ECO:0000313" key="2">
    <source>
        <dbReference type="Proteomes" id="UP000053791"/>
    </source>
</evidence>
<reference evidence="1 2" key="1">
    <citation type="submission" date="2015-12" db="EMBL/GenBank/DDBJ databases">
        <authorList>
            <person name="Shamseldin A."/>
            <person name="Moawad H."/>
            <person name="Abd El-Rahim W.M."/>
            <person name="Sadowsky M.J."/>
        </authorList>
    </citation>
    <scope>NUCLEOTIDE SEQUENCE [LARGE SCALE GENOMIC DNA]</scope>
    <source>
        <strain evidence="1 2">ZGT118</strain>
    </source>
</reference>
<comment type="caution">
    <text evidence="1">The sequence shown here is derived from an EMBL/GenBank/DDBJ whole genome shotgun (WGS) entry which is preliminary data.</text>
</comment>